<dbReference type="InterPro" id="IPR011055">
    <property type="entry name" value="Dup_hybrid_motif"/>
</dbReference>
<dbReference type="GO" id="GO:0004222">
    <property type="term" value="F:metalloendopeptidase activity"/>
    <property type="evidence" value="ECO:0007669"/>
    <property type="project" value="TreeGrafter"/>
</dbReference>
<dbReference type="EMBL" id="LWQS01000038">
    <property type="protein sequence ID" value="OAN47219.1"/>
    <property type="molecule type" value="Genomic_DNA"/>
</dbReference>
<dbReference type="RefSeq" id="WP_066784065.1">
    <property type="nucleotide sequence ID" value="NZ_LWQS01000038.1"/>
</dbReference>
<dbReference type="OrthoDB" id="9795421at2"/>
<proteinExistence type="predicted"/>
<feature type="signal peptide" evidence="3">
    <location>
        <begin position="1"/>
        <end position="16"/>
    </location>
</feature>
<dbReference type="PANTHER" id="PTHR21666:SF289">
    <property type="entry name" value="L-ALA--D-GLU ENDOPEPTIDASE"/>
    <property type="match status" value="1"/>
</dbReference>
<feature type="compositionally biased region" description="Pro residues" evidence="2">
    <location>
        <begin position="18"/>
        <end position="32"/>
    </location>
</feature>
<evidence type="ECO:0000313" key="7">
    <source>
        <dbReference type="Proteomes" id="UP000078287"/>
    </source>
</evidence>
<evidence type="ECO:0000259" key="5">
    <source>
        <dbReference type="Pfam" id="PF25275"/>
    </source>
</evidence>
<dbReference type="STRING" id="1707952.A6A03_00285"/>
<comment type="caution">
    <text evidence="6">The sequence shown here is derived from an EMBL/GenBank/DDBJ whole genome shotgun (WGS) entry which is preliminary data.</text>
</comment>
<evidence type="ECO:0000313" key="6">
    <source>
        <dbReference type="EMBL" id="OAN47219.1"/>
    </source>
</evidence>
<accession>A0A178MER4</accession>
<dbReference type="Gene3D" id="2.70.70.10">
    <property type="entry name" value="Glucose Permease (Domain IIA)"/>
    <property type="match status" value="1"/>
</dbReference>
<dbReference type="Pfam" id="PF25275">
    <property type="entry name" value="Golvesin_C"/>
    <property type="match status" value="1"/>
</dbReference>
<gene>
    <name evidence="6" type="ORF">A6A03_00285</name>
</gene>
<dbReference type="SUPFAM" id="SSF51261">
    <property type="entry name" value="Duplicated hybrid motif"/>
    <property type="match status" value="1"/>
</dbReference>
<evidence type="ECO:0000259" key="4">
    <source>
        <dbReference type="Pfam" id="PF01551"/>
    </source>
</evidence>
<name>A0A178MER4_9CHLR</name>
<keyword evidence="1 3" id="KW-0732">Signal</keyword>
<reference evidence="6 7" key="1">
    <citation type="submission" date="2016-04" db="EMBL/GenBank/DDBJ databases">
        <title>Chloroflexus islandicus sp. nov., a thermophilic filamentous anoxygenic phototrophic bacterium from geyser Strokkur (Iceland).</title>
        <authorList>
            <person name="Gaisin V.A."/>
            <person name="Kalashnikov A.M."/>
            <person name="Sukhacheva M.V."/>
            <person name="Grouzdev D.S."/>
            <person name="Ivanov T.M."/>
            <person name="Kuznetsov B."/>
            <person name="Gorlenko V.M."/>
        </authorList>
    </citation>
    <scope>NUCLEOTIDE SEQUENCE [LARGE SCALE GENOMIC DNA]</scope>
    <source>
        <strain evidence="7">isl-2</strain>
    </source>
</reference>
<sequence>MRRLLLLVIVILSACAAPPPPPATPTPPPPATPAVSGQITATATVPATPVPSATPVVPPSVVPTATPAPAVHPLFDPQRLSYDHNFSGPEIQAFLEARNSPLATMRMVIGGRSHSFTDVLVSLSHLYSVSPRLLLSLMELQSGVLSTSAPSSEQLAWAAGFRGENGNRRGVFNQLRWLTRELRAALRDYALLGPDALPPLTFADGSQAVASTDLSRYVLSRALAPTTTPGRLDSLLWAVAPTYQRLFDLDPRLEPIDWPALSEPFLTRPTERNMPVTSFFDHDAPFLRENGSVHTFWGRAETDRSFAYDGHTGWDYAMGPPDRVLAAAPGRVVFAGFSDDGCPTPAGAVIIDHGNGYRTLYWHLARVSVTAGETVGRGAVIGIAGDTGCARGAHLHLQVQYLGRDVDPYGWCGADPDPWAANPVGQRSVWLWADMPSPCASPPPGVIVVDDTDPGFRVSGEWQSLAMGYGGGSRFAPSQLAASAARPWRFSDFAAPRLAIWQPALPAAGAYRVLAYVPFALNGHDDSREARFLIRHRDGETVVTVDLEAERNWWADLGVYVFDPATAPLVATGTLAGDRRRGIWADAIAFVPVADPTTR</sequence>
<dbReference type="Proteomes" id="UP000078287">
    <property type="component" value="Unassembled WGS sequence"/>
</dbReference>
<feature type="domain" description="Golvesin/Xly CBD-like" evidence="5">
    <location>
        <begin position="447"/>
        <end position="591"/>
    </location>
</feature>
<evidence type="ECO:0000256" key="3">
    <source>
        <dbReference type="SAM" id="SignalP"/>
    </source>
</evidence>
<dbReference type="PANTHER" id="PTHR21666">
    <property type="entry name" value="PEPTIDASE-RELATED"/>
    <property type="match status" value="1"/>
</dbReference>
<protein>
    <submittedName>
        <fullName evidence="6">Peptidase M23</fullName>
    </submittedName>
</protein>
<feature type="chain" id="PRO_5008091894" evidence="3">
    <location>
        <begin position="17"/>
        <end position="599"/>
    </location>
</feature>
<dbReference type="PROSITE" id="PS51257">
    <property type="entry name" value="PROKAR_LIPOPROTEIN"/>
    <property type="match status" value="1"/>
</dbReference>
<dbReference type="InterPro" id="IPR033803">
    <property type="entry name" value="CBD-like_Golvesin-Xly"/>
</dbReference>
<dbReference type="CDD" id="cd12797">
    <property type="entry name" value="M23_peptidase"/>
    <property type="match status" value="1"/>
</dbReference>
<keyword evidence="7" id="KW-1185">Reference proteome</keyword>
<evidence type="ECO:0000256" key="2">
    <source>
        <dbReference type="SAM" id="MobiDB-lite"/>
    </source>
</evidence>
<feature type="region of interest" description="Disordered" evidence="2">
    <location>
        <begin position="18"/>
        <end position="38"/>
    </location>
</feature>
<dbReference type="Pfam" id="PF01551">
    <property type="entry name" value="Peptidase_M23"/>
    <property type="match status" value="1"/>
</dbReference>
<dbReference type="InterPro" id="IPR016047">
    <property type="entry name" value="M23ase_b-sheet_dom"/>
</dbReference>
<dbReference type="AlphaFoldDB" id="A0A178MER4"/>
<organism evidence="6 7">
    <name type="scientific">Chloroflexus islandicus</name>
    <dbReference type="NCBI Taxonomy" id="1707952"/>
    <lineage>
        <taxon>Bacteria</taxon>
        <taxon>Bacillati</taxon>
        <taxon>Chloroflexota</taxon>
        <taxon>Chloroflexia</taxon>
        <taxon>Chloroflexales</taxon>
        <taxon>Chloroflexineae</taxon>
        <taxon>Chloroflexaceae</taxon>
        <taxon>Chloroflexus</taxon>
    </lineage>
</organism>
<evidence type="ECO:0000256" key="1">
    <source>
        <dbReference type="ARBA" id="ARBA00022729"/>
    </source>
</evidence>
<feature type="domain" description="M23ase beta-sheet core" evidence="4">
    <location>
        <begin position="310"/>
        <end position="408"/>
    </location>
</feature>
<dbReference type="InterPro" id="IPR050570">
    <property type="entry name" value="Cell_wall_metabolism_enzyme"/>
</dbReference>